<dbReference type="EMBL" id="UZAM01008842">
    <property type="protein sequence ID" value="VDP06639.1"/>
    <property type="molecule type" value="Genomic_DNA"/>
</dbReference>
<evidence type="ECO:0000313" key="3">
    <source>
        <dbReference type="WBParaSite" id="SBAD_0000543701-mRNA-1"/>
    </source>
</evidence>
<organism evidence="3">
    <name type="scientific">Soboliphyme baturini</name>
    <dbReference type="NCBI Taxonomy" id="241478"/>
    <lineage>
        <taxon>Eukaryota</taxon>
        <taxon>Metazoa</taxon>
        <taxon>Ecdysozoa</taxon>
        <taxon>Nematoda</taxon>
        <taxon>Enoplea</taxon>
        <taxon>Dorylaimia</taxon>
        <taxon>Dioctophymatida</taxon>
        <taxon>Dioctophymatoidea</taxon>
        <taxon>Soboliphymatidae</taxon>
        <taxon>Soboliphyme</taxon>
    </lineage>
</organism>
<keyword evidence="2" id="KW-1185">Reference proteome</keyword>
<reference evidence="3" key="1">
    <citation type="submission" date="2016-06" db="UniProtKB">
        <authorList>
            <consortium name="WormBaseParasite"/>
        </authorList>
    </citation>
    <scope>IDENTIFICATION</scope>
</reference>
<evidence type="ECO:0000313" key="2">
    <source>
        <dbReference type="Proteomes" id="UP000270296"/>
    </source>
</evidence>
<accession>A0A183INM7</accession>
<name>A0A183INM7_9BILA</name>
<proteinExistence type="predicted"/>
<protein>
    <submittedName>
        <fullName evidence="1 3">Uncharacterized protein</fullName>
    </submittedName>
</protein>
<dbReference type="Proteomes" id="UP000270296">
    <property type="component" value="Unassembled WGS sequence"/>
</dbReference>
<dbReference type="AlphaFoldDB" id="A0A183INM7"/>
<reference evidence="1 2" key="2">
    <citation type="submission" date="2018-11" db="EMBL/GenBank/DDBJ databases">
        <authorList>
            <consortium name="Pathogen Informatics"/>
        </authorList>
    </citation>
    <scope>NUCLEOTIDE SEQUENCE [LARGE SCALE GENOMIC DNA]</scope>
</reference>
<evidence type="ECO:0000313" key="1">
    <source>
        <dbReference type="EMBL" id="VDP06639.1"/>
    </source>
</evidence>
<sequence>MDAWKLNRATAPCTNPIRRLIFDQRLVPLQILYRWTRNVPQRTLDVRIIFGIEGFSKDETQMSLFHMSQTVTTAAQILRKVSRIRLFLNSACWAPGERFYTCNLLMILLPMISFITEMRMVYWQSIFHSADGLFVFEEA</sequence>
<gene>
    <name evidence="1" type="ORF">SBAD_LOCUS5223</name>
</gene>
<dbReference type="WBParaSite" id="SBAD_0000543701-mRNA-1">
    <property type="protein sequence ID" value="SBAD_0000543701-mRNA-1"/>
    <property type="gene ID" value="SBAD_0000543701"/>
</dbReference>